<proteinExistence type="predicted"/>
<evidence type="ECO:0000313" key="2">
    <source>
        <dbReference type="Proteomes" id="UP000187406"/>
    </source>
</evidence>
<comment type="caution">
    <text evidence="1">The sequence shown here is derived from an EMBL/GenBank/DDBJ whole genome shotgun (WGS) entry which is preliminary data.</text>
</comment>
<gene>
    <name evidence="1" type="ORF">CFOL_v3_02881</name>
</gene>
<accession>A0A1Q3AUK1</accession>
<dbReference type="EMBL" id="BDDD01000108">
    <property type="protein sequence ID" value="GAV59350.1"/>
    <property type="molecule type" value="Genomic_DNA"/>
</dbReference>
<organism evidence="1 2">
    <name type="scientific">Cephalotus follicularis</name>
    <name type="common">Albany pitcher plant</name>
    <dbReference type="NCBI Taxonomy" id="3775"/>
    <lineage>
        <taxon>Eukaryota</taxon>
        <taxon>Viridiplantae</taxon>
        <taxon>Streptophyta</taxon>
        <taxon>Embryophyta</taxon>
        <taxon>Tracheophyta</taxon>
        <taxon>Spermatophyta</taxon>
        <taxon>Magnoliopsida</taxon>
        <taxon>eudicotyledons</taxon>
        <taxon>Gunneridae</taxon>
        <taxon>Pentapetalae</taxon>
        <taxon>rosids</taxon>
        <taxon>fabids</taxon>
        <taxon>Oxalidales</taxon>
        <taxon>Cephalotaceae</taxon>
        <taxon>Cephalotus</taxon>
    </lineage>
</organism>
<protein>
    <submittedName>
        <fullName evidence="1">Uncharacterized protein</fullName>
    </submittedName>
</protein>
<dbReference type="Proteomes" id="UP000187406">
    <property type="component" value="Unassembled WGS sequence"/>
</dbReference>
<dbReference type="AlphaFoldDB" id="A0A1Q3AUK1"/>
<name>A0A1Q3AUK1_CEPFO</name>
<sequence length="151" mass="16876">MDQVKAIPIPHAISLCILEEGKTCMVPCMRSNKGTKTLSVIHLDKGLKRNEETYLAALVEDGPEADPKPKDLPIQVEKVLEDSHNIMPTELAKELPPKREVDHHFELITRQQPVIPNAVSIGHTGPSPTACKLSKTWQEQSDIAHDYWEKA</sequence>
<reference evidence="2" key="1">
    <citation type="submission" date="2016-04" db="EMBL/GenBank/DDBJ databases">
        <title>Cephalotus genome sequencing.</title>
        <authorList>
            <person name="Fukushima K."/>
            <person name="Hasebe M."/>
            <person name="Fang X."/>
        </authorList>
    </citation>
    <scope>NUCLEOTIDE SEQUENCE [LARGE SCALE GENOMIC DNA]</scope>
    <source>
        <strain evidence="2">cv. St1</strain>
    </source>
</reference>
<evidence type="ECO:0000313" key="1">
    <source>
        <dbReference type="EMBL" id="GAV59350.1"/>
    </source>
</evidence>
<dbReference type="InParanoid" id="A0A1Q3AUK1"/>
<dbReference type="OrthoDB" id="1939491at2759"/>
<keyword evidence="2" id="KW-1185">Reference proteome</keyword>